<dbReference type="InterPro" id="IPR008580">
    <property type="entry name" value="PPPDE_dom"/>
</dbReference>
<protein>
    <recommendedName>
        <fullName evidence="1">PPPDE domain-containing protein</fullName>
    </recommendedName>
</protein>
<keyword evidence="3" id="KW-1185">Reference proteome</keyword>
<organism evidence="2 3">
    <name type="scientific">Truncatella angustata</name>
    <dbReference type="NCBI Taxonomy" id="152316"/>
    <lineage>
        <taxon>Eukaryota</taxon>
        <taxon>Fungi</taxon>
        <taxon>Dikarya</taxon>
        <taxon>Ascomycota</taxon>
        <taxon>Pezizomycotina</taxon>
        <taxon>Sordariomycetes</taxon>
        <taxon>Xylariomycetidae</taxon>
        <taxon>Amphisphaeriales</taxon>
        <taxon>Sporocadaceae</taxon>
        <taxon>Truncatella</taxon>
    </lineage>
</organism>
<reference evidence="2" key="1">
    <citation type="journal article" date="2021" name="Nat. Commun.">
        <title>Genetic determinants of endophytism in the Arabidopsis root mycobiome.</title>
        <authorList>
            <person name="Mesny F."/>
            <person name="Miyauchi S."/>
            <person name="Thiergart T."/>
            <person name="Pickel B."/>
            <person name="Atanasova L."/>
            <person name="Karlsson M."/>
            <person name="Huettel B."/>
            <person name="Barry K.W."/>
            <person name="Haridas S."/>
            <person name="Chen C."/>
            <person name="Bauer D."/>
            <person name="Andreopoulos W."/>
            <person name="Pangilinan J."/>
            <person name="LaButti K."/>
            <person name="Riley R."/>
            <person name="Lipzen A."/>
            <person name="Clum A."/>
            <person name="Drula E."/>
            <person name="Henrissat B."/>
            <person name="Kohler A."/>
            <person name="Grigoriev I.V."/>
            <person name="Martin F.M."/>
            <person name="Hacquard S."/>
        </authorList>
    </citation>
    <scope>NUCLEOTIDE SEQUENCE</scope>
    <source>
        <strain evidence="2">MPI-SDFR-AT-0073</strain>
    </source>
</reference>
<evidence type="ECO:0000313" key="3">
    <source>
        <dbReference type="Proteomes" id="UP000758603"/>
    </source>
</evidence>
<name>A0A9P8UU61_9PEZI</name>
<dbReference type="OrthoDB" id="3727368at2759"/>
<dbReference type="PROSITE" id="PS51858">
    <property type="entry name" value="PPPDE"/>
    <property type="match status" value="1"/>
</dbReference>
<evidence type="ECO:0000313" key="2">
    <source>
        <dbReference type="EMBL" id="KAH6658065.1"/>
    </source>
</evidence>
<gene>
    <name evidence="2" type="ORF">BKA67DRAFT_557072</name>
</gene>
<dbReference type="GeneID" id="70131110"/>
<evidence type="ECO:0000259" key="1">
    <source>
        <dbReference type="PROSITE" id="PS51858"/>
    </source>
</evidence>
<dbReference type="AlphaFoldDB" id="A0A9P8UU61"/>
<proteinExistence type="predicted"/>
<dbReference type="RefSeq" id="XP_045962299.1">
    <property type="nucleotide sequence ID" value="XM_046102218.1"/>
</dbReference>
<dbReference type="Proteomes" id="UP000758603">
    <property type="component" value="Unassembled WGS sequence"/>
</dbReference>
<feature type="domain" description="PPPDE" evidence="1">
    <location>
        <begin position="27"/>
        <end position="160"/>
    </location>
</feature>
<sequence length="214" mass="24659">MPPLMCDVSATQKAVFLVTIPIAFGRFKLSHNAYSLLARHVGMSMDAVSHWAIAVIDRTLAPSYFYELMSDDLALNALMRNQFRFEEITSEYITSWTSCYYIGETTQSHEQILQLGHHHLTLHPRYKLLDDNCQDMVEVLVKHLCDGKVISQAKLREELSLASPKIALDLMMAKFRSRMDTFDDHEDSEKVKNENAEVNEDVNIINSLWQKIHR</sequence>
<comment type="caution">
    <text evidence="2">The sequence shown here is derived from an EMBL/GenBank/DDBJ whole genome shotgun (WGS) entry which is preliminary data.</text>
</comment>
<dbReference type="EMBL" id="JAGPXC010000002">
    <property type="protein sequence ID" value="KAH6658065.1"/>
    <property type="molecule type" value="Genomic_DNA"/>
</dbReference>
<dbReference type="GO" id="GO:0008233">
    <property type="term" value="F:peptidase activity"/>
    <property type="evidence" value="ECO:0007669"/>
    <property type="project" value="InterPro"/>
</dbReference>
<accession>A0A9P8UU61</accession>